<accession>A0A919QH31</accession>
<name>A0A919QH31_9ACTN</name>
<dbReference type="Proteomes" id="UP000640052">
    <property type="component" value="Unassembled WGS sequence"/>
</dbReference>
<dbReference type="AlphaFoldDB" id="A0A919QH31"/>
<reference evidence="1" key="1">
    <citation type="submission" date="2021-01" db="EMBL/GenBank/DDBJ databases">
        <title>Whole genome shotgun sequence of Acrocarpospora phusangensis NBRC 108782.</title>
        <authorList>
            <person name="Komaki H."/>
            <person name="Tamura T."/>
        </authorList>
    </citation>
    <scope>NUCLEOTIDE SEQUENCE</scope>
    <source>
        <strain evidence="1">NBRC 108782</strain>
    </source>
</reference>
<keyword evidence="2" id="KW-1185">Reference proteome</keyword>
<gene>
    <name evidence="1" type="ORF">Aph01nite_60810</name>
</gene>
<organism evidence="1 2">
    <name type="scientific">Acrocarpospora phusangensis</name>
    <dbReference type="NCBI Taxonomy" id="1070424"/>
    <lineage>
        <taxon>Bacteria</taxon>
        <taxon>Bacillati</taxon>
        <taxon>Actinomycetota</taxon>
        <taxon>Actinomycetes</taxon>
        <taxon>Streptosporangiales</taxon>
        <taxon>Streptosporangiaceae</taxon>
        <taxon>Acrocarpospora</taxon>
    </lineage>
</organism>
<dbReference type="RefSeq" id="WP_204044417.1">
    <property type="nucleotide sequence ID" value="NZ_BOOA01000063.1"/>
</dbReference>
<evidence type="ECO:0000313" key="2">
    <source>
        <dbReference type="Proteomes" id="UP000640052"/>
    </source>
</evidence>
<comment type="caution">
    <text evidence="1">The sequence shown here is derived from an EMBL/GenBank/DDBJ whole genome shotgun (WGS) entry which is preliminary data.</text>
</comment>
<dbReference type="EMBL" id="BOOA01000063">
    <property type="protein sequence ID" value="GIH27771.1"/>
    <property type="molecule type" value="Genomic_DNA"/>
</dbReference>
<proteinExistence type="predicted"/>
<protein>
    <submittedName>
        <fullName evidence="1">Uncharacterized protein</fullName>
    </submittedName>
</protein>
<evidence type="ECO:0000313" key="1">
    <source>
        <dbReference type="EMBL" id="GIH27771.1"/>
    </source>
</evidence>
<sequence length="269" mass="29091">MIDKSPHIQLRAVVAGTSGTSDALRAFTALTRLLTLLSQMEAGAIGTAGSTWGIEELRLGSVATVITPNRLADNADSELMANLLDWTISGFSQAEHEEVLPVHWPSSAIETGIELAKALGMIESDGMFLELIDDGRPLRSVTVTRRSADNLRSATRVKHTSIGSLIGRLDSVSIHSSPTAGLWTERGGRVEVKFAREHTDAVRAALGKRVEISGMLTRNLRDQPLSIRLKRIEELPEQDVHMDSIVGADPGLTEGLGPADHVRRMYDAS</sequence>